<dbReference type="RefSeq" id="WP_238751610.1">
    <property type="nucleotide sequence ID" value="NZ_CAKLPZ010000003.1"/>
</dbReference>
<organism evidence="1 2">
    <name type="scientific">Neolewinella maritima</name>
    <dbReference type="NCBI Taxonomy" id="1383882"/>
    <lineage>
        <taxon>Bacteria</taxon>
        <taxon>Pseudomonadati</taxon>
        <taxon>Bacteroidota</taxon>
        <taxon>Saprospiria</taxon>
        <taxon>Saprospirales</taxon>
        <taxon>Lewinellaceae</taxon>
        <taxon>Neolewinella</taxon>
    </lineage>
</organism>
<dbReference type="NCBIfam" id="NF035939">
    <property type="entry name" value="TIM_EboE"/>
    <property type="match status" value="1"/>
</dbReference>
<dbReference type="Proteomes" id="UP000837803">
    <property type="component" value="Unassembled WGS sequence"/>
</dbReference>
<dbReference type="EMBL" id="CAKLPZ010000003">
    <property type="protein sequence ID" value="CAH1001761.1"/>
    <property type="molecule type" value="Genomic_DNA"/>
</dbReference>
<reference evidence="1" key="1">
    <citation type="submission" date="2021-12" db="EMBL/GenBank/DDBJ databases">
        <authorList>
            <person name="Rodrigo-Torres L."/>
            <person name="Arahal R. D."/>
            <person name="Lucena T."/>
        </authorList>
    </citation>
    <scope>NUCLEOTIDE SEQUENCE</scope>
    <source>
        <strain evidence="1">CECT 8419</strain>
    </source>
</reference>
<evidence type="ECO:0000313" key="2">
    <source>
        <dbReference type="Proteomes" id="UP000837803"/>
    </source>
</evidence>
<evidence type="ECO:0008006" key="3">
    <source>
        <dbReference type="Google" id="ProtNLM"/>
    </source>
</evidence>
<gene>
    <name evidence="1" type="ORF">LEM8419_02667</name>
</gene>
<dbReference type="SUPFAM" id="SSF51658">
    <property type="entry name" value="Xylose isomerase-like"/>
    <property type="match status" value="1"/>
</dbReference>
<sequence length="387" mass="44083">MHTLPESHLTYCTNIHSGETWAKVCESLQYVLQVRDNLQQTGPFGIGLRLSAQAARELARTPVLRSFQEWLSENDCYVFTLNGFPYGDFHGQVVKDRVHTPDWTTSDRLVYTKQLFDILAELLPEGMTGGVSTSPLSYAPWHRSAAALRRTKEVSTHYLMELVDYLAAIHQRTGKLLHLDIEPEPDGVLGDGPGFIAYYQDYLLGQGKSETLVRRHLRMCYDVCHFAVNYESPTEVLTQLSARGIAVGKLQISAALKADLRTTDRQSVRAALQPYDEPTYLHQVNLRDGGNRIHSFPDLAPALAAVDNEQYQELRTHFHVPIYTDSYGLLQSTNDAIVETLRLWRADPFTHHLEVETYTWDVLPDHQRLTLTDSIHRELAWVLKNLR</sequence>
<keyword evidence="2" id="KW-1185">Reference proteome</keyword>
<accession>A0ABN8FAK0</accession>
<dbReference type="InterPro" id="IPR036237">
    <property type="entry name" value="Xyl_isomerase-like_sf"/>
</dbReference>
<name>A0ABN8FAK0_9BACT</name>
<proteinExistence type="predicted"/>
<evidence type="ECO:0000313" key="1">
    <source>
        <dbReference type="EMBL" id="CAH1001761.1"/>
    </source>
</evidence>
<protein>
    <recommendedName>
        <fullName evidence="3">Xylose isomerase</fullName>
    </recommendedName>
</protein>
<comment type="caution">
    <text evidence="1">The sequence shown here is derived from an EMBL/GenBank/DDBJ whole genome shotgun (WGS) entry which is preliminary data.</text>
</comment>